<gene>
    <name evidence="1" type="ORF">J4P68_0037500</name>
</gene>
<reference evidence="1 2" key="1">
    <citation type="journal article" date="2021" name="Int. J. Syst. Evol. Microbiol.">
        <title>Bradyrhizobium septentrionale sp. nov. (sv. septentrionale) and Bradyrhizobium quebecense sp. nov. (sv. septentrionale) associated with legumes native to Canada possess rearranged symbiosis genes and numerous insertion sequences.</title>
        <authorList>
            <person name="Bromfield E.S.P."/>
            <person name="Cloutier S."/>
        </authorList>
    </citation>
    <scope>NUCLEOTIDE SEQUENCE [LARGE SCALE GENOMIC DNA]</scope>
    <source>
        <strain evidence="1 2">12S5</strain>
    </source>
</reference>
<sequence>MFAMPTPRPCETHLELVKFSYGLPHLAQALKRDRKVKIVALGSSSTAGADKILPFPPRLEILWRSQKQSFGRMIDIVNRGIGGQEAPEEFSRIESDVIAEAPVMVIWQVGTNAVYRNYNFDQVQATFEAGLDVLAGLPLDVVVMDSQYTQAIIGAPDVLKLANQFMPMIADVAASRKVNLFRRFALMKQWVAAGIPLSELDDGAQEHLHTSEWATDCVTQALLGAINDAVARSASTS</sequence>
<dbReference type="EMBL" id="CP088282">
    <property type="protein sequence ID" value="UGY02713.1"/>
    <property type="molecule type" value="Genomic_DNA"/>
</dbReference>
<keyword evidence="1" id="KW-0378">Hydrolase</keyword>
<name>A0ACD3V8J5_9BRAD</name>
<evidence type="ECO:0000313" key="1">
    <source>
        <dbReference type="EMBL" id="UGY02713.1"/>
    </source>
</evidence>
<organism evidence="1 2">
    <name type="scientific">Bradyrhizobium quebecense</name>
    <dbReference type="NCBI Taxonomy" id="2748629"/>
    <lineage>
        <taxon>Bacteria</taxon>
        <taxon>Pseudomonadati</taxon>
        <taxon>Pseudomonadota</taxon>
        <taxon>Alphaproteobacteria</taxon>
        <taxon>Hyphomicrobiales</taxon>
        <taxon>Nitrobacteraceae</taxon>
        <taxon>Bradyrhizobium</taxon>
    </lineage>
</organism>
<proteinExistence type="predicted"/>
<evidence type="ECO:0000313" key="2">
    <source>
        <dbReference type="Proteomes" id="UP000692816"/>
    </source>
</evidence>
<accession>A0ACD3V8J5</accession>
<dbReference type="Proteomes" id="UP000692816">
    <property type="component" value="Chromosome"/>
</dbReference>
<protein>
    <submittedName>
        <fullName evidence="1">SGNH/GDSL hydrolase family protein</fullName>
    </submittedName>
</protein>
<keyword evidence="2" id="KW-1185">Reference proteome</keyword>